<protein>
    <submittedName>
        <fullName evidence="1">Uncharacterized protein</fullName>
    </submittedName>
</protein>
<gene>
    <name evidence="1" type="ORF">AN396_12150</name>
</gene>
<accession>A0ACC8X7Q2</accession>
<sequence>MDRLNTEIQKRYNSFLSGNKPYTIVRIKISLAKLYLGYDCKFEHDQTREVDNTGYIFYKAFGKSYGTLYMFRGKQYVKPRKPPSFNPISKIREFIRFRSYYKNRDIIELKILKAFIIDLGVPLLIVLTIFLAIVHYL</sequence>
<reference evidence="1" key="1">
    <citation type="submission" date="2016-08" db="EMBL/GenBank/DDBJ databases">
        <authorList>
            <person name="Ngugi D.K."/>
            <person name="Miyake S."/>
            <person name="Stingl U."/>
        </authorList>
    </citation>
    <scope>NUCLEOTIDE SEQUENCE</scope>
    <source>
        <strain evidence="1">SCG-B11WGA-EpuloA1</strain>
    </source>
</reference>
<keyword evidence="2" id="KW-1185">Reference proteome</keyword>
<dbReference type="Proteomes" id="UP000188605">
    <property type="component" value="Unassembled WGS sequence"/>
</dbReference>
<proteinExistence type="predicted"/>
<dbReference type="EMBL" id="LJDB01000102">
    <property type="protein sequence ID" value="ONI37902.1"/>
    <property type="molecule type" value="Genomic_DNA"/>
</dbReference>
<name>A0ACC8X7Q2_9FIRM</name>
<comment type="caution">
    <text evidence="1">The sequence shown here is derived from an EMBL/GenBank/DDBJ whole genome shotgun (WGS) entry which is preliminary data.</text>
</comment>
<evidence type="ECO:0000313" key="1">
    <source>
        <dbReference type="EMBL" id="ONI37902.1"/>
    </source>
</evidence>
<evidence type="ECO:0000313" key="2">
    <source>
        <dbReference type="Proteomes" id="UP000188605"/>
    </source>
</evidence>
<organism evidence="1 2">
    <name type="scientific">Candidatus Epulonipiscium fishelsonii</name>
    <dbReference type="NCBI Taxonomy" id="77094"/>
    <lineage>
        <taxon>Bacteria</taxon>
        <taxon>Bacillati</taxon>
        <taxon>Bacillota</taxon>
        <taxon>Clostridia</taxon>
        <taxon>Lachnospirales</taxon>
        <taxon>Lachnospiraceae</taxon>
        <taxon>Candidatus Epulonipiscium</taxon>
    </lineage>
</organism>